<evidence type="ECO:0008006" key="3">
    <source>
        <dbReference type="Google" id="ProtNLM"/>
    </source>
</evidence>
<proteinExistence type="predicted"/>
<evidence type="ECO:0000313" key="1">
    <source>
        <dbReference type="EMBL" id="AKF24220.1"/>
    </source>
</evidence>
<keyword evidence="2" id="KW-1185">Reference proteome</keyword>
<organism evidence="1 2">
    <name type="scientific">Sulfurovum lithotrophicum</name>
    <dbReference type="NCBI Taxonomy" id="206403"/>
    <lineage>
        <taxon>Bacteria</taxon>
        <taxon>Pseudomonadati</taxon>
        <taxon>Campylobacterota</taxon>
        <taxon>Epsilonproteobacteria</taxon>
        <taxon>Campylobacterales</taxon>
        <taxon>Sulfurovaceae</taxon>
        <taxon>Sulfurovum</taxon>
    </lineage>
</organism>
<dbReference type="Proteomes" id="UP000034444">
    <property type="component" value="Chromosome"/>
</dbReference>
<gene>
    <name evidence="1" type="ORF">YH65_01520</name>
</gene>
<reference evidence="2" key="2">
    <citation type="journal article" date="2017" name="Stand. Genomic Sci.">
        <title>Complete genome sequence of the sulfur-oxidizing chemolithoautotrophic Sulfurovum lithotrophicum 42BKTT.</title>
        <authorList>
            <person name="Jeon W."/>
            <person name="Priscilla L."/>
            <person name="Park G."/>
            <person name="Lee H."/>
            <person name="Lee N."/>
            <person name="Lee D."/>
            <person name="Kwon H."/>
            <person name="Ahn I."/>
            <person name="Lee C."/>
            <person name="Lee H."/>
            <person name="Ahn J."/>
        </authorList>
    </citation>
    <scope>NUCLEOTIDE SEQUENCE [LARGE SCALE GENOMIC DNA]</scope>
    <source>
        <strain evidence="2">ATCC BAA-797 / 42BKT</strain>
    </source>
</reference>
<dbReference type="EMBL" id="CP011308">
    <property type="protein sequence ID" value="AKF24220.1"/>
    <property type="molecule type" value="Genomic_DNA"/>
</dbReference>
<reference evidence="1 2" key="1">
    <citation type="submission" date="2015-04" db="EMBL/GenBank/DDBJ databases">
        <title>Complete genome sequence of Sulfurovum lithotrophicum ATCC BAA-797T.</title>
        <authorList>
            <person name="Ahn J."/>
            <person name="Park G."/>
            <person name="Jeon W."/>
            <person name="Jang Y."/>
            <person name="Jang M."/>
            <person name="Lee H."/>
            <person name="Lee H."/>
        </authorList>
    </citation>
    <scope>NUCLEOTIDE SEQUENCE [LARGE SCALE GENOMIC DNA]</scope>
    <source>
        <strain evidence="2">ATCC BAA-797 / 42BKT</strain>
    </source>
</reference>
<sequence length="517" mass="58715">MLSLLFITTGMEAGGTSFGITIKATPLSYDEFSLPRLTDDEFNSLSTEKKYKVATKLYSTLYYGTDMNDINTSIQSGTFISQTYDMFDRENSAAEVSDVEELIGQYYSATKNGQVIVPILARLFHLTPGKTYFNHWAAYVLAQSILYCPGLELPNVKETDAYAVYYSNLVNELNAGSSLQWITFKHMISQSNWRRFKSPEDNGREMLEIYLYDMNDSHVPLAAQALQNWKLDRGSNTLVIEEGKGNTEPITDLFEGTTVTSGTDFYSSLVLQPDFLPTVTRRLVNIYFSTYTDTQKDDIVSQLVMSNPTAWTDLLKEIIYSREYLLNSNRIRSFEELFLPIAKTVDWHPHSSSFFTLYDALDKMNQASMAYKLGRAVSAPLNTYSFAWMHKSLRDNLMTKFEKNSSFVSIADGWGLKEIFAVIPDTLTTNVEVAEYMVHSLFISTIGRDATANELQMFKDLVDPDKYDPDLFNSYGRLVLTGSDNPDLDAKMRGYIADLILDYISRLGETYQFITNS</sequence>
<dbReference type="AlphaFoldDB" id="A0A7U4LZR4"/>
<name>A0A7U4LZR4_9BACT</name>
<accession>A0A7U4LZR4</accession>
<dbReference type="KEGG" id="slh:YH65_01520"/>
<protein>
    <recommendedName>
        <fullName evidence="3">DUF1800 domain-containing protein</fullName>
    </recommendedName>
</protein>
<evidence type="ECO:0000313" key="2">
    <source>
        <dbReference type="Proteomes" id="UP000034444"/>
    </source>
</evidence>